<dbReference type="AlphaFoldDB" id="A0AAV7MUI8"/>
<protein>
    <recommendedName>
        <fullName evidence="3">Protein c-Fos</fullName>
    </recommendedName>
    <alternativeName>
        <fullName evidence="4">Cellular oncogene fos</fullName>
    </alternativeName>
</protein>
<feature type="compositionally biased region" description="Pro residues" evidence="5">
    <location>
        <begin position="680"/>
        <end position="689"/>
    </location>
</feature>
<dbReference type="PROSITE" id="PS50217">
    <property type="entry name" value="BZIP"/>
    <property type="match status" value="1"/>
</dbReference>
<dbReference type="InterPro" id="IPR000837">
    <property type="entry name" value="AP-1"/>
</dbReference>
<dbReference type="PANTHER" id="PTHR23351">
    <property type="entry name" value="FOS TRANSCRIPTION FACTOR-RELATED"/>
    <property type="match status" value="1"/>
</dbReference>
<evidence type="ECO:0000256" key="4">
    <source>
        <dbReference type="ARBA" id="ARBA00031103"/>
    </source>
</evidence>
<name>A0AAV7MUI8_PLEWA</name>
<evidence type="ECO:0000256" key="3">
    <source>
        <dbReference type="ARBA" id="ARBA00029563"/>
    </source>
</evidence>
<comment type="similarity">
    <text evidence="1">Belongs to the bZIP family. Fos subfamily.</text>
</comment>
<evidence type="ECO:0000313" key="7">
    <source>
        <dbReference type="EMBL" id="KAJ1104638.1"/>
    </source>
</evidence>
<gene>
    <name evidence="7" type="ORF">NDU88_002048</name>
</gene>
<feature type="region of interest" description="Disordered" evidence="5">
    <location>
        <begin position="803"/>
        <end position="852"/>
    </location>
</feature>
<dbReference type="Gene3D" id="1.20.5.170">
    <property type="match status" value="1"/>
</dbReference>
<dbReference type="Pfam" id="PF00170">
    <property type="entry name" value="bZIP_1"/>
    <property type="match status" value="1"/>
</dbReference>
<dbReference type="GO" id="GO:0000978">
    <property type="term" value="F:RNA polymerase II cis-regulatory region sequence-specific DNA binding"/>
    <property type="evidence" value="ECO:0007669"/>
    <property type="project" value="TreeGrafter"/>
</dbReference>
<dbReference type="GO" id="GO:0005634">
    <property type="term" value="C:nucleus"/>
    <property type="evidence" value="ECO:0007669"/>
    <property type="project" value="TreeGrafter"/>
</dbReference>
<dbReference type="Proteomes" id="UP001066276">
    <property type="component" value="Chromosome 9"/>
</dbReference>
<feature type="domain" description="BZIP" evidence="6">
    <location>
        <begin position="831"/>
        <end position="894"/>
    </location>
</feature>
<dbReference type="PROSITE" id="PS00036">
    <property type="entry name" value="BZIP_BASIC"/>
    <property type="match status" value="1"/>
</dbReference>
<organism evidence="7 8">
    <name type="scientific">Pleurodeles waltl</name>
    <name type="common">Iberian ribbed newt</name>
    <dbReference type="NCBI Taxonomy" id="8319"/>
    <lineage>
        <taxon>Eukaryota</taxon>
        <taxon>Metazoa</taxon>
        <taxon>Chordata</taxon>
        <taxon>Craniata</taxon>
        <taxon>Vertebrata</taxon>
        <taxon>Euteleostomi</taxon>
        <taxon>Amphibia</taxon>
        <taxon>Batrachia</taxon>
        <taxon>Caudata</taxon>
        <taxon>Salamandroidea</taxon>
        <taxon>Salamandridae</taxon>
        <taxon>Pleurodelinae</taxon>
        <taxon>Pleurodeles</taxon>
    </lineage>
</organism>
<evidence type="ECO:0000313" key="8">
    <source>
        <dbReference type="Proteomes" id="UP001066276"/>
    </source>
</evidence>
<feature type="region of interest" description="Disordered" evidence="5">
    <location>
        <begin position="1099"/>
        <end position="1124"/>
    </location>
</feature>
<dbReference type="InterPro" id="IPR004827">
    <property type="entry name" value="bZIP"/>
</dbReference>
<dbReference type="EMBL" id="JANPWB010000013">
    <property type="protein sequence ID" value="KAJ1104638.1"/>
    <property type="molecule type" value="Genomic_DNA"/>
</dbReference>
<dbReference type="SMART" id="SM00338">
    <property type="entry name" value="BRLZ"/>
    <property type="match status" value="1"/>
</dbReference>
<reference evidence="7" key="1">
    <citation type="journal article" date="2022" name="bioRxiv">
        <title>Sequencing and chromosome-scale assembly of the giantPleurodeles waltlgenome.</title>
        <authorList>
            <person name="Brown T."/>
            <person name="Elewa A."/>
            <person name="Iarovenko S."/>
            <person name="Subramanian E."/>
            <person name="Araus A.J."/>
            <person name="Petzold A."/>
            <person name="Susuki M."/>
            <person name="Suzuki K.-i.T."/>
            <person name="Hayashi T."/>
            <person name="Toyoda A."/>
            <person name="Oliveira C."/>
            <person name="Osipova E."/>
            <person name="Leigh N.D."/>
            <person name="Simon A."/>
            <person name="Yun M.H."/>
        </authorList>
    </citation>
    <scope>NUCLEOTIDE SEQUENCE</scope>
    <source>
        <strain evidence="7">20211129_DDA</strain>
        <tissue evidence="7">Liver</tissue>
    </source>
</reference>
<feature type="region of interest" description="Disordered" evidence="5">
    <location>
        <begin position="677"/>
        <end position="726"/>
    </location>
</feature>
<feature type="compositionally biased region" description="Low complexity" evidence="5">
    <location>
        <begin position="701"/>
        <end position="726"/>
    </location>
</feature>
<sequence length="1124" mass="112657">MCVNTPPVTRETARGSVFSQHYDYGSAASANVFVDAAINDSASARATDQGHAGFTGAVSGGVSTDITTAGVSTAGVSSLWCQAPGSVVIGSYSVPNGAGVTAGVTLRGSVPGVSTDITTAGVSTANVSSRWCQAPGSVVTGSYSVPNGAGVTAGVTLRGSVPGVSTDITTAGVSAACDSSLWCQAPGSVVTSSCSAPDGAGVTAGVTLRGSVPGVSTDITTAGVSTAGVSSSLVPGTDITTAGVSSLWCQAPGSVVTGSYSAPDDAGGTAGVTLQGSVSGVRTDINTADVSTAGVRSLWCQAPGSVVTGSYSVPNGAGVTAGVTLRGSVPGVSTDITTAGVSTADVSSLWCQVPGSVVTGSYSVPNGAGVTAGVTLRGSVSGVRTDINTADVSTAGVRSLWCQAPGSVVTVLLTVPVSLLVSHSEGLGLSTDITTAGVSTAGVRSSVTLRGSVPDVSTDITTAGVSTAGVSSLWCQAPGSVVTGSYSASDSAGGTACVTLRGSVPDVSTDITTAGVSAACVSSLWCQAPGSVVTGSYSVPNGDGVTAGVTLQGSVPGVSTDITTAGVSTADVSSLWCQAPGSVVTGSYSVPNGDGVTAGVTLQGSVPGVSTDITTAGVSTADVSSLWCQAPGSVVTGSYSVPNGAGVTAGVTLRGSVPGVSTDITTPALRCQQSLVSGPSGPPFHTPDPPAHRPRMFQGFSGSDYDASSSRCSSASPAGDSSSLSGYYQHMSPEGSYCSLGSPDTPQDYCTDLAVSSANFVPTVTAISTSQDLQWLVQPAVISSMAPSQTRVHPYGTTAAYPRAGVLKSSGSRGQSNGRRGKVEQLSPEEEEKRRVRRERNKMAAAKCRNRRRELTDTLQAETDDLEDEKSTLQNEIAALLKEKEKLEFILAAHKPACKIPGDLEGAFQEITASIDLELDLMSDASSPASDIPSASISQASQACASMSQVSLAGTSMSQTSMAAASVSQASLVSASLLQAPMPCPEDPLFSLSLVSAHPCLQDPCQLDKKPSELKSEPFDDFLFPSRPGTMEAARSVPDVDLTSSLYASDWEPLYNSVAMDMEPLSTPVVTCTPTCTTYTSSFVFTYPDSDSFLNCTSSHRGGSSTNSTEQSSESLSSPTLLAL</sequence>
<dbReference type="GO" id="GO:0000981">
    <property type="term" value="F:DNA-binding transcription factor activity, RNA polymerase II-specific"/>
    <property type="evidence" value="ECO:0007669"/>
    <property type="project" value="TreeGrafter"/>
</dbReference>
<evidence type="ECO:0000256" key="1">
    <source>
        <dbReference type="ARBA" id="ARBA00007619"/>
    </source>
</evidence>
<dbReference type="CDD" id="cd14721">
    <property type="entry name" value="bZIP_Fos"/>
    <property type="match status" value="1"/>
</dbReference>
<evidence type="ECO:0000256" key="5">
    <source>
        <dbReference type="SAM" id="MobiDB-lite"/>
    </source>
</evidence>
<accession>A0AAV7MUI8</accession>
<dbReference type="FunFam" id="1.20.5.170:FF:000006">
    <property type="entry name" value="fos-related antigen 2 isoform X1"/>
    <property type="match status" value="1"/>
</dbReference>
<keyword evidence="8" id="KW-1185">Reference proteome</keyword>
<keyword evidence="2" id="KW-0238">DNA-binding</keyword>
<feature type="compositionally biased region" description="Low complexity" evidence="5">
    <location>
        <begin position="809"/>
        <end position="818"/>
    </location>
</feature>
<dbReference type="SUPFAM" id="SSF57959">
    <property type="entry name" value="Leucine zipper domain"/>
    <property type="match status" value="1"/>
</dbReference>
<dbReference type="PANTHER" id="PTHR23351:SF4">
    <property type="entry name" value="PROTEIN C-FOS"/>
    <property type="match status" value="1"/>
</dbReference>
<evidence type="ECO:0000256" key="2">
    <source>
        <dbReference type="ARBA" id="ARBA00023125"/>
    </source>
</evidence>
<dbReference type="InterPro" id="IPR046347">
    <property type="entry name" value="bZIP_sf"/>
</dbReference>
<proteinExistence type="inferred from homology"/>
<evidence type="ECO:0000259" key="6">
    <source>
        <dbReference type="PROSITE" id="PS50217"/>
    </source>
</evidence>
<feature type="compositionally biased region" description="Low complexity" evidence="5">
    <location>
        <begin position="1104"/>
        <end position="1124"/>
    </location>
</feature>
<comment type="caution">
    <text evidence="7">The sequence shown here is derived from an EMBL/GenBank/DDBJ whole genome shotgun (WGS) entry which is preliminary data.</text>
</comment>
<dbReference type="PRINTS" id="PR00042">
    <property type="entry name" value="LEUZIPPRFOS"/>
</dbReference>